<feature type="domain" description="TRAM" evidence="9">
    <location>
        <begin position="378"/>
        <end position="443"/>
    </location>
</feature>
<keyword evidence="12" id="KW-0687">Ribonucleoprotein</keyword>
<feature type="binding site" evidence="8">
    <location>
        <position position="166"/>
    </location>
    <ligand>
        <name>[4Fe-4S] cluster</name>
        <dbReference type="ChEBI" id="CHEBI:49883"/>
        <label>2</label>
        <note>4Fe-4S-S-AdoMet</note>
    </ligand>
</feature>
<dbReference type="EC" id="2.8.4.4" evidence="8"/>
<dbReference type="SFLD" id="SFLDG01082">
    <property type="entry name" value="B12-binding_domain_containing"/>
    <property type="match status" value="1"/>
</dbReference>
<feature type="binding site" evidence="8">
    <location>
        <position position="16"/>
    </location>
    <ligand>
        <name>[4Fe-4S] cluster</name>
        <dbReference type="ChEBI" id="CHEBI:49883"/>
        <label>1</label>
    </ligand>
</feature>
<feature type="domain" description="Radical SAM core" evidence="11">
    <location>
        <begin position="145"/>
        <end position="375"/>
    </location>
</feature>
<dbReference type="FunFam" id="3.80.30.20:FF:000001">
    <property type="entry name" value="tRNA-2-methylthio-N(6)-dimethylallyladenosine synthase 2"/>
    <property type="match status" value="1"/>
</dbReference>
<keyword evidence="4 8" id="KW-0949">S-adenosyl-L-methionine</keyword>
<dbReference type="GO" id="GO:0140101">
    <property type="term" value="F:catalytic activity, acting on a tRNA"/>
    <property type="evidence" value="ECO:0007669"/>
    <property type="project" value="UniProtKB-ARBA"/>
</dbReference>
<organism evidence="12 13">
    <name type="scientific">Candidatus Ventrousia excrementavium</name>
    <dbReference type="NCBI Taxonomy" id="2840961"/>
    <lineage>
        <taxon>Bacteria</taxon>
        <taxon>Bacillati</taxon>
        <taxon>Bacillota</taxon>
        <taxon>Clostridia</taxon>
        <taxon>Eubacteriales</taxon>
        <taxon>Clostridiaceae</taxon>
        <taxon>Clostridiaceae incertae sedis</taxon>
        <taxon>Candidatus Ventrousia</taxon>
    </lineage>
</organism>
<name>A0A9D1LJK4_9CLOT</name>
<reference evidence="12" key="2">
    <citation type="journal article" date="2021" name="PeerJ">
        <title>Extensive microbial diversity within the chicken gut microbiome revealed by metagenomics and culture.</title>
        <authorList>
            <person name="Gilroy R."/>
            <person name="Ravi A."/>
            <person name="Getino M."/>
            <person name="Pursley I."/>
            <person name="Horton D.L."/>
            <person name="Alikhan N.F."/>
            <person name="Baker D."/>
            <person name="Gharbi K."/>
            <person name="Hall N."/>
            <person name="Watson M."/>
            <person name="Adriaenssens E.M."/>
            <person name="Foster-Nyarko E."/>
            <person name="Jarju S."/>
            <person name="Secka A."/>
            <person name="Antonio M."/>
            <person name="Oren A."/>
            <person name="Chaudhuri R.R."/>
            <person name="La Ragione R."/>
            <person name="Hildebrand F."/>
            <person name="Pallen M.J."/>
        </authorList>
    </citation>
    <scope>NUCLEOTIDE SEQUENCE</scope>
    <source>
        <strain evidence="12">CHK191-8634</strain>
    </source>
</reference>
<comment type="function">
    <text evidence="8">Catalyzes the methylthiolation of an aspartic acid residue of ribosomal protein uS12.</text>
</comment>
<evidence type="ECO:0000259" key="11">
    <source>
        <dbReference type="PROSITE" id="PS51918"/>
    </source>
</evidence>
<evidence type="ECO:0000313" key="13">
    <source>
        <dbReference type="Proteomes" id="UP000824073"/>
    </source>
</evidence>
<evidence type="ECO:0000259" key="9">
    <source>
        <dbReference type="PROSITE" id="PS50926"/>
    </source>
</evidence>
<dbReference type="GO" id="GO:0103039">
    <property type="term" value="F:protein methylthiotransferase activity"/>
    <property type="evidence" value="ECO:0007669"/>
    <property type="project" value="UniProtKB-EC"/>
</dbReference>
<dbReference type="InterPro" id="IPR007197">
    <property type="entry name" value="rSAM"/>
</dbReference>
<dbReference type="SUPFAM" id="SSF102114">
    <property type="entry name" value="Radical SAM enzymes"/>
    <property type="match status" value="1"/>
</dbReference>
<keyword evidence="1 8" id="KW-0004">4Fe-4S</keyword>
<dbReference type="Proteomes" id="UP000824073">
    <property type="component" value="Unassembled WGS sequence"/>
</dbReference>
<dbReference type="GO" id="GO:0046872">
    <property type="term" value="F:metal ion binding"/>
    <property type="evidence" value="ECO:0007669"/>
    <property type="project" value="UniProtKB-KW"/>
</dbReference>
<comment type="catalytic activity">
    <reaction evidence="8">
        <text>L-aspartate(89)-[ribosomal protein uS12]-hydrogen + (sulfur carrier)-SH + AH2 + 2 S-adenosyl-L-methionine = 3-methylsulfanyl-L-aspartate(89)-[ribosomal protein uS12]-hydrogen + (sulfur carrier)-H + 5'-deoxyadenosine + L-methionine + A + S-adenosyl-L-homocysteine + 2 H(+)</text>
        <dbReference type="Rhea" id="RHEA:37087"/>
        <dbReference type="Rhea" id="RHEA-COMP:10460"/>
        <dbReference type="Rhea" id="RHEA-COMP:10461"/>
        <dbReference type="Rhea" id="RHEA-COMP:14737"/>
        <dbReference type="Rhea" id="RHEA-COMP:14739"/>
        <dbReference type="ChEBI" id="CHEBI:13193"/>
        <dbReference type="ChEBI" id="CHEBI:15378"/>
        <dbReference type="ChEBI" id="CHEBI:17319"/>
        <dbReference type="ChEBI" id="CHEBI:17499"/>
        <dbReference type="ChEBI" id="CHEBI:29917"/>
        <dbReference type="ChEBI" id="CHEBI:29961"/>
        <dbReference type="ChEBI" id="CHEBI:57844"/>
        <dbReference type="ChEBI" id="CHEBI:57856"/>
        <dbReference type="ChEBI" id="CHEBI:59789"/>
        <dbReference type="ChEBI" id="CHEBI:64428"/>
        <dbReference type="ChEBI" id="CHEBI:73599"/>
        <dbReference type="EC" id="2.8.4.4"/>
    </reaction>
</comment>
<dbReference type="SFLD" id="SFLDF00274">
    <property type="entry name" value="ribosomal_protein_S12_methylth"/>
    <property type="match status" value="1"/>
</dbReference>
<dbReference type="SFLD" id="SFLDS00029">
    <property type="entry name" value="Radical_SAM"/>
    <property type="match status" value="1"/>
</dbReference>
<dbReference type="SFLD" id="SFLDG01061">
    <property type="entry name" value="methylthiotransferase"/>
    <property type="match status" value="1"/>
</dbReference>
<dbReference type="PANTHER" id="PTHR43837:SF1">
    <property type="entry name" value="RIBOSOMAL PROTEIN US12 METHYLTHIOTRANSFERASE RIMO"/>
    <property type="match status" value="1"/>
</dbReference>
<dbReference type="NCBIfam" id="TIGR00089">
    <property type="entry name" value="MiaB/RimO family radical SAM methylthiotransferase"/>
    <property type="match status" value="1"/>
</dbReference>
<evidence type="ECO:0000313" key="12">
    <source>
        <dbReference type="EMBL" id="HIU43003.1"/>
    </source>
</evidence>
<dbReference type="InterPro" id="IPR023404">
    <property type="entry name" value="rSAM_horseshoe"/>
</dbReference>
<dbReference type="InterPro" id="IPR020612">
    <property type="entry name" value="Methylthiotransferase_CS"/>
</dbReference>
<dbReference type="Gene3D" id="3.40.50.12160">
    <property type="entry name" value="Methylthiotransferase, N-terminal domain"/>
    <property type="match status" value="1"/>
</dbReference>
<dbReference type="Pfam" id="PF00919">
    <property type="entry name" value="UPF0004"/>
    <property type="match status" value="1"/>
</dbReference>
<comment type="subcellular location">
    <subcellularLocation>
        <location evidence="8">Cytoplasm</location>
    </subcellularLocation>
</comment>
<keyword evidence="2 8" id="KW-0963">Cytoplasm</keyword>
<feature type="binding site" evidence="8">
    <location>
        <position position="159"/>
    </location>
    <ligand>
        <name>[4Fe-4S] cluster</name>
        <dbReference type="ChEBI" id="CHEBI:49883"/>
        <label>2</label>
        <note>4Fe-4S-S-AdoMet</note>
    </ligand>
</feature>
<dbReference type="GO" id="GO:0005829">
    <property type="term" value="C:cytosol"/>
    <property type="evidence" value="ECO:0007669"/>
    <property type="project" value="TreeGrafter"/>
</dbReference>
<dbReference type="GO" id="GO:0035600">
    <property type="term" value="P:tRNA methylthiolation"/>
    <property type="evidence" value="ECO:0007669"/>
    <property type="project" value="UniProtKB-ARBA"/>
</dbReference>
<dbReference type="GO" id="GO:0005840">
    <property type="term" value="C:ribosome"/>
    <property type="evidence" value="ECO:0007669"/>
    <property type="project" value="UniProtKB-KW"/>
</dbReference>
<evidence type="ECO:0000256" key="3">
    <source>
        <dbReference type="ARBA" id="ARBA00022679"/>
    </source>
</evidence>
<comment type="cofactor">
    <cofactor evidence="8">
        <name>[4Fe-4S] cluster</name>
        <dbReference type="ChEBI" id="CHEBI:49883"/>
    </cofactor>
    <text evidence="8">Binds 2 [4Fe-4S] clusters. One cluster is coordinated with 3 cysteines and an exchangeable S-adenosyl-L-methionine.</text>
</comment>
<keyword evidence="12" id="KW-0689">Ribosomal protein</keyword>
<dbReference type="InterPro" id="IPR005839">
    <property type="entry name" value="Methylthiotransferase"/>
</dbReference>
<dbReference type="InterPro" id="IPR005840">
    <property type="entry name" value="Ribosomal_uS12_MeSTrfase_RimO"/>
</dbReference>
<dbReference type="PROSITE" id="PS50926">
    <property type="entry name" value="TRAM"/>
    <property type="match status" value="1"/>
</dbReference>
<dbReference type="NCBIfam" id="TIGR01125">
    <property type="entry name" value="30S ribosomal protein S12 methylthiotransferase RimO"/>
    <property type="match status" value="1"/>
</dbReference>
<feature type="binding site" evidence="8">
    <location>
        <position position="86"/>
    </location>
    <ligand>
        <name>[4Fe-4S] cluster</name>
        <dbReference type="ChEBI" id="CHEBI:49883"/>
        <label>1</label>
    </ligand>
</feature>
<evidence type="ECO:0000256" key="8">
    <source>
        <dbReference type="HAMAP-Rule" id="MF_01865"/>
    </source>
</evidence>
<dbReference type="PROSITE" id="PS51918">
    <property type="entry name" value="RADICAL_SAM"/>
    <property type="match status" value="1"/>
</dbReference>
<evidence type="ECO:0000256" key="4">
    <source>
        <dbReference type="ARBA" id="ARBA00022691"/>
    </source>
</evidence>
<dbReference type="CDD" id="cd01335">
    <property type="entry name" value="Radical_SAM"/>
    <property type="match status" value="1"/>
</dbReference>
<dbReference type="PROSITE" id="PS01278">
    <property type="entry name" value="MTTASE_RADICAL"/>
    <property type="match status" value="1"/>
</dbReference>
<dbReference type="Gene3D" id="2.40.50.140">
    <property type="entry name" value="Nucleic acid-binding proteins"/>
    <property type="match status" value="1"/>
</dbReference>
<proteinExistence type="inferred from homology"/>
<gene>
    <name evidence="8 12" type="primary">rimO</name>
    <name evidence="12" type="ORF">IAB67_01755</name>
</gene>
<keyword evidence="5 8" id="KW-0479">Metal-binding</keyword>
<dbReference type="InterPro" id="IPR058240">
    <property type="entry name" value="rSAM_sf"/>
</dbReference>
<dbReference type="GO" id="GO:0035599">
    <property type="term" value="F:aspartic acid methylthiotransferase activity"/>
    <property type="evidence" value="ECO:0007669"/>
    <property type="project" value="TreeGrafter"/>
</dbReference>
<dbReference type="InterPro" id="IPR006638">
    <property type="entry name" value="Elp3/MiaA/NifB-like_rSAM"/>
</dbReference>
<evidence type="ECO:0000256" key="2">
    <source>
        <dbReference type="ARBA" id="ARBA00022490"/>
    </source>
</evidence>
<evidence type="ECO:0000256" key="5">
    <source>
        <dbReference type="ARBA" id="ARBA00022723"/>
    </source>
</evidence>
<feature type="binding site" evidence="8">
    <location>
        <position position="163"/>
    </location>
    <ligand>
        <name>[4Fe-4S] cluster</name>
        <dbReference type="ChEBI" id="CHEBI:49883"/>
        <label>2</label>
        <note>4Fe-4S-S-AdoMet</note>
    </ligand>
</feature>
<keyword evidence="3 8" id="KW-0808">Transferase</keyword>
<keyword evidence="7 8" id="KW-0411">Iron-sulfur</keyword>
<comment type="caution">
    <text evidence="12">The sequence shown here is derived from an EMBL/GenBank/DDBJ whole genome shotgun (WGS) entry which is preliminary data.</text>
</comment>
<dbReference type="InterPro" id="IPR038135">
    <property type="entry name" value="Methylthiotransferase_N_sf"/>
</dbReference>
<dbReference type="EMBL" id="DVMR01000017">
    <property type="protein sequence ID" value="HIU43003.1"/>
    <property type="molecule type" value="Genomic_DNA"/>
</dbReference>
<feature type="domain" description="MTTase N-terminal" evidence="10">
    <location>
        <begin position="7"/>
        <end position="123"/>
    </location>
</feature>
<dbReference type="SMART" id="SM00729">
    <property type="entry name" value="Elp3"/>
    <property type="match status" value="1"/>
</dbReference>
<dbReference type="InterPro" id="IPR012340">
    <property type="entry name" value="NA-bd_OB-fold"/>
</dbReference>
<dbReference type="PANTHER" id="PTHR43837">
    <property type="entry name" value="RIBOSOMAL PROTEIN S12 METHYLTHIOTRANSFERASE RIMO"/>
    <property type="match status" value="1"/>
</dbReference>
<sequence length="444" mass="49613">MGEQGPVRVFFVPLGCAKNLVDSERMLHTLRQSGMEIVDDPDGADAAVVNTCGFIQSAQEEAIGILLRLAELKKQGRLRALVAAGCLPQRFQEEFLKELSEVDAAVGTGSVEDIAQAVRAALDGDRRAWFGANETAEQGGGRDLLTPAYSAYLRIAEGCDNRCAYCVIPYIRGPYRSRPMEELVQEARGLAQNGCKELLVVAQDISRYGTDLYGKRCLHTLLQELCRIDGIEWIRLHYLYPDELDDELLDVIEKSPKILHYFDIPIQHISDRVLRDMNRRGGGELVRERIQTIRRRMPDAVIRTSLIVGFPGETEEEFQELCDFLREYRLERAGVFAFSPEEGAPAASMPGQIDDETKNRRQAEVFALQQDIMNECSAALIGQELTVLCCGVDESGRQYGRSYMDSPDVDGVVFFDEETPEGQFVRVRILDAAGCELFGEKVGE</sequence>
<dbReference type="InterPro" id="IPR013848">
    <property type="entry name" value="Methylthiotransferase_N"/>
</dbReference>
<dbReference type="AlphaFoldDB" id="A0A9D1LJK4"/>
<reference evidence="12" key="1">
    <citation type="submission" date="2020-10" db="EMBL/GenBank/DDBJ databases">
        <authorList>
            <person name="Gilroy R."/>
        </authorList>
    </citation>
    <scope>NUCLEOTIDE SEQUENCE</scope>
    <source>
        <strain evidence="12">CHK191-8634</strain>
    </source>
</reference>
<comment type="similarity">
    <text evidence="8">Belongs to the methylthiotransferase family. RimO subfamily.</text>
</comment>
<dbReference type="PROSITE" id="PS51449">
    <property type="entry name" value="MTTASE_N"/>
    <property type="match status" value="1"/>
</dbReference>
<dbReference type="GO" id="GO:0051539">
    <property type="term" value="F:4 iron, 4 sulfur cluster binding"/>
    <property type="evidence" value="ECO:0007669"/>
    <property type="project" value="UniProtKB-UniRule"/>
</dbReference>
<dbReference type="InterPro" id="IPR002792">
    <property type="entry name" value="TRAM_dom"/>
</dbReference>
<dbReference type="Pfam" id="PF18693">
    <property type="entry name" value="TRAM_2"/>
    <property type="match status" value="1"/>
</dbReference>
<dbReference type="HAMAP" id="MF_01865">
    <property type="entry name" value="MTTase_RimO"/>
    <property type="match status" value="1"/>
</dbReference>
<evidence type="ECO:0000256" key="1">
    <source>
        <dbReference type="ARBA" id="ARBA00022485"/>
    </source>
</evidence>
<evidence type="ECO:0000259" key="10">
    <source>
        <dbReference type="PROSITE" id="PS51449"/>
    </source>
</evidence>
<dbReference type="Gene3D" id="3.80.30.20">
    <property type="entry name" value="tm_1862 like domain"/>
    <property type="match status" value="1"/>
</dbReference>
<keyword evidence="6 8" id="KW-0408">Iron</keyword>
<dbReference type="Pfam" id="PF04055">
    <property type="entry name" value="Radical_SAM"/>
    <property type="match status" value="1"/>
</dbReference>
<evidence type="ECO:0000256" key="6">
    <source>
        <dbReference type="ARBA" id="ARBA00023004"/>
    </source>
</evidence>
<accession>A0A9D1LJK4</accession>
<feature type="binding site" evidence="8">
    <location>
        <position position="52"/>
    </location>
    <ligand>
        <name>[4Fe-4S] cluster</name>
        <dbReference type="ChEBI" id="CHEBI:49883"/>
        <label>1</label>
    </ligand>
</feature>
<protein>
    <recommendedName>
        <fullName evidence="8">Ribosomal protein uS12 methylthiotransferase RimO</fullName>
        <shortName evidence="8">uS12 MTTase</shortName>
        <shortName evidence="8">uS12 methylthiotransferase</shortName>
        <ecNumber evidence="8">2.8.4.4</ecNumber>
    </recommendedName>
    <alternativeName>
        <fullName evidence="8">Ribosomal protein uS12 (aspartate-C(3))-methylthiotransferase</fullName>
    </alternativeName>
    <alternativeName>
        <fullName evidence="8">Ribosome maturation factor RimO</fullName>
    </alternativeName>
</protein>
<evidence type="ECO:0000256" key="7">
    <source>
        <dbReference type="ARBA" id="ARBA00023014"/>
    </source>
</evidence>